<dbReference type="GO" id="GO:0006635">
    <property type="term" value="P:fatty acid beta-oxidation"/>
    <property type="evidence" value="ECO:0007669"/>
    <property type="project" value="TreeGrafter"/>
</dbReference>
<dbReference type="Gene3D" id="3.90.226.10">
    <property type="entry name" value="2-enoyl-CoA Hydratase, Chain A, domain 1"/>
    <property type="match status" value="1"/>
</dbReference>
<evidence type="ECO:0000256" key="2">
    <source>
        <dbReference type="ARBA" id="ARBA00023239"/>
    </source>
</evidence>
<dbReference type="PANTHER" id="PTHR11941">
    <property type="entry name" value="ENOYL-COA HYDRATASE-RELATED"/>
    <property type="match status" value="1"/>
</dbReference>
<dbReference type="AlphaFoldDB" id="A0A4U0NYL9"/>
<name>A0A4U0NYL9_9SPHI</name>
<accession>A0A4U0NYL9</accession>
<reference evidence="4 5" key="1">
    <citation type="submission" date="2019-04" db="EMBL/GenBank/DDBJ databases">
        <title>Sphingobacterium olei sp. nov., isolated from oil-contaminated soil.</title>
        <authorList>
            <person name="Liu B."/>
        </authorList>
    </citation>
    <scope>NUCLEOTIDE SEQUENCE [LARGE SCALE GENOMIC DNA]</scope>
    <source>
        <strain evidence="4 5">HAL-9</strain>
    </source>
</reference>
<dbReference type="RefSeq" id="WP_136901742.1">
    <property type="nucleotide sequence ID" value="NZ_SUME01000005.1"/>
</dbReference>
<comment type="similarity">
    <text evidence="1 3">Belongs to the enoyl-CoA hydratase/isomerase family.</text>
</comment>
<comment type="caution">
    <text evidence="4">The sequence shown here is derived from an EMBL/GenBank/DDBJ whole genome shotgun (WGS) entry which is preliminary data.</text>
</comment>
<dbReference type="GO" id="GO:0016836">
    <property type="term" value="F:hydro-lyase activity"/>
    <property type="evidence" value="ECO:0007669"/>
    <property type="project" value="UniProtKB-ARBA"/>
</dbReference>
<dbReference type="InterPro" id="IPR001753">
    <property type="entry name" value="Enoyl-CoA_hydra/iso"/>
</dbReference>
<dbReference type="PROSITE" id="PS00166">
    <property type="entry name" value="ENOYL_COA_HYDRATASE"/>
    <property type="match status" value="1"/>
</dbReference>
<dbReference type="InterPro" id="IPR018376">
    <property type="entry name" value="Enoyl-CoA_hyd/isom_CS"/>
</dbReference>
<proteinExistence type="inferred from homology"/>
<dbReference type="FunFam" id="1.10.12.10:FF:000001">
    <property type="entry name" value="Probable enoyl-CoA hydratase, mitochondrial"/>
    <property type="match status" value="1"/>
</dbReference>
<dbReference type="Pfam" id="PF00378">
    <property type="entry name" value="ECH_1"/>
    <property type="match status" value="1"/>
</dbReference>
<sequence length="257" mass="27715">MTSYNNLLLQVTDQTAVLTVNREQKLNALNRETVLELTTAFRFLEQQSEVRGVILTGAGEKAFVAGADITEFASLDDTGAETLANEGHGLMDTIYNFSKPVIAAINGFALGGGLELALSCHIRVASTNAQLGLPEVSLGIIPGYGGTQRLTQLIGRGKALEMIMTADRVGANEAYNWGLVNHVVDPAAIMDFSKQLLQKIFARSPNAISKAIDAVNAAIQTPQKGFEKEIELFGQCFASPEAKEGIRAFIEKRKPNF</sequence>
<dbReference type="CDD" id="cd06558">
    <property type="entry name" value="crotonase-like"/>
    <property type="match status" value="1"/>
</dbReference>
<dbReference type="OrthoDB" id="9775794at2"/>
<dbReference type="PANTHER" id="PTHR11941:SF54">
    <property type="entry name" value="ENOYL-COA HYDRATASE, MITOCHONDRIAL"/>
    <property type="match status" value="1"/>
</dbReference>
<evidence type="ECO:0000256" key="3">
    <source>
        <dbReference type="RuleBase" id="RU003707"/>
    </source>
</evidence>
<dbReference type="InterPro" id="IPR029045">
    <property type="entry name" value="ClpP/crotonase-like_dom_sf"/>
</dbReference>
<evidence type="ECO:0000313" key="4">
    <source>
        <dbReference type="EMBL" id="TJZ59800.1"/>
    </source>
</evidence>
<gene>
    <name evidence="4" type="ORF">FAZ15_12945</name>
</gene>
<evidence type="ECO:0000313" key="5">
    <source>
        <dbReference type="Proteomes" id="UP000306808"/>
    </source>
</evidence>
<evidence type="ECO:0000256" key="1">
    <source>
        <dbReference type="ARBA" id="ARBA00005254"/>
    </source>
</evidence>
<dbReference type="EMBL" id="SUME01000005">
    <property type="protein sequence ID" value="TJZ59800.1"/>
    <property type="molecule type" value="Genomic_DNA"/>
</dbReference>
<organism evidence="4 5">
    <name type="scientific">Sphingobacterium olei</name>
    <dbReference type="NCBI Taxonomy" id="2571155"/>
    <lineage>
        <taxon>Bacteria</taxon>
        <taxon>Pseudomonadati</taxon>
        <taxon>Bacteroidota</taxon>
        <taxon>Sphingobacteriia</taxon>
        <taxon>Sphingobacteriales</taxon>
        <taxon>Sphingobacteriaceae</taxon>
        <taxon>Sphingobacterium</taxon>
    </lineage>
</organism>
<keyword evidence="5" id="KW-1185">Reference proteome</keyword>
<protein>
    <submittedName>
        <fullName evidence="4">Enoyl-CoA hydratase</fullName>
    </submittedName>
</protein>
<dbReference type="SUPFAM" id="SSF52096">
    <property type="entry name" value="ClpP/crotonase"/>
    <property type="match status" value="1"/>
</dbReference>
<dbReference type="FunFam" id="3.90.226.10:FF:000009">
    <property type="entry name" value="Carnitinyl-CoA dehydratase"/>
    <property type="match status" value="1"/>
</dbReference>
<dbReference type="Proteomes" id="UP000306808">
    <property type="component" value="Unassembled WGS sequence"/>
</dbReference>
<keyword evidence="2" id="KW-0456">Lyase</keyword>